<keyword evidence="5" id="KW-0067">ATP-binding</keyword>
<name>A0A640SJB0_9ACTN</name>
<keyword evidence="2" id="KW-0547">Nucleotide-binding</keyword>
<dbReference type="AlphaFoldDB" id="A0A640SJB0"/>
<dbReference type="GO" id="GO:0016787">
    <property type="term" value="F:hydrolase activity"/>
    <property type="evidence" value="ECO:0007669"/>
    <property type="project" value="UniProtKB-KW"/>
</dbReference>
<accession>A0A640SJB0</accession>
<dbReference type="GO" id="GO:0005525">
    <property type="term" value="F:GTP binding"/>
    <property type="evidence" value="ECO:0007669"/>
    <property type="project" value="UniProtKB-KW"/>
</dbReference>
<dbReference type="Proteomes" id="UP000435837">
    <property type="component" value="Unassembled WGS sequence"/>
</dbReference>
<dbReference type="RefSeq" id="WP_174872854.1">
    <property type="nucleotide sequence ID" value="NZ_BAAATH010000008.1"/>
</dbReference>
<protein>
    <submittedName>
        <fullName evidence="5">ATP-binding protein</fullName>
    </submittedName>
</protein>
<dbReference type="CDD" id="cd00882">
    <property type="entry name" value="Ras_like_GTPase"/>
    <property type="match status" value="1"/>
</dbReference>
<sequence length="203" mass="21786">MDSTTCEAAPVPLAQTASRGVKIAVAGGFGAGKTTFVGAVSEITPMRTEAEMTAASIGTDDLSATPSKTMTTVAFDFGRAALSESMVLYLFGAPGQDRFKFVWDTVLNGALGAVVLVDTRRVEDSFPSLDLVEDKHLPYVVAHNVFGHEDRAHSLDDVRDALQMAPGVPVMRCDARDRQSVQHVLIALVQHVMRLAELREGRA</sequence>
<keyword evidence="3" id="KW-0378">Hydrolase</keyword>
<dbReference type="InterPro" id="IPR004130">
    <property type="entry name" value="Gpn"/>
</dbReference>
<dbReference type="PANTHER" id="PTHR42708">
    <property type="entry name" value="ATP/GTP-BINDING PROTEIN-RELATED"/>
    <property type="match status" value="1"/>
</dbReference>
<dbReference type="PANTHER" id="PTHR42708:SF1">
    <property type="entry name" value="GLIDING MOTILITY PROTEIN MGLA"/>
    <property type="match status" value="1"/>
</dbReference>
<dbReference type="EMBL" id="BLIN01000007">
    <property type="protein sequence ID" value="GFE11673.1"/>
    <property type="molecule type" value="Genomic_DNA"/>
</dbReference>
<dbReference type="SUPFAM" id="SSF52540">
    <property type="entry name" value="P-loop containing nucleoside triphosphate hydrolases"/>
    <property type="match status" value="1"/>
</dbReference>
<dbReference type="GO" id="GO:0005524">
    <property type="term" value="F:ATP binding"/>
    <property type="evidence" value="ECO:0007669"/>
    <property type="project" value="UniProtKB-KW"/>
</dbReference>
<dbReference type="Pfam" id="PF03029">
    <property type="entry name" value="ATP_bind_1"/>
    <property type="match status" value="1"/>
</dbReference>
<gene>
    <name evidence="5" type="ORF">Scani_79410</name>
</gene>
<proteinExistence type="inferred from homology"/>
<evidence type="ECO:0000256" key="3">
    <source>
        <dbReference type="ARBA" id="ARBA00022801"/>
    </source>
</evidence>
<evidence type="ECO:0000313" key="5">
    <source>
        <dbReference type="EMBL" id="GFE11673.1"/>
    </source>
</evidence>
<comment type="similarity">
    <text evidence="1">Belongs to the GPN-loop GTPase family.</text>
</comment>
<dbReference type="InterPro" id="IPR027417">
    <property type="entry name" value="P-loop_NTPase"/>
</dbReference>
<organism evidence="5 6">
    <name type="scientific">Streptomyces caniferus</name>
    <dbReference type="NCBI Taxonomy" id="285557"/>
    <lineage>
        <taxon>Bacteria</taxon>
        <taxon>Bacillati</taxon>
        <taxon>Actinomycetota</taxon>
        <taxon>Actinomycetes</taxon>
        <taxon>Kitasatosporales</taxon>
        <taxon>Streptomycetaceae</taxon>
        <taxon>Streptomyces</taxon>
    </lineage>
</organism>
<evidence type="ECO:0000256" key="4">
    <source>
        <dbReference type="ARBA" id="ARBA00023134"/>
    </source>
</evidence>
<comment type="caution">
    <text evidence="5">The sequence shown here is derived from an EMBL/GenBank/DDBJ whole genome shotgun (WGS) entry which is preliminary data.</text>
</comment>
<evidence type="ECO:0000256" key="1">
    <source>
        <dbReference type="ARBA" id="ARBA00005290"/>
    </source>
</evidence>
<keyword evidence="4" id="KW-0342">GTP-binding</keyword>
<dbReference type="InterPro" id="IPR052705">
    <property type="entry name" value="Gliding_Motility_GTPase"/>
</dbReference>
<reference evidence="5 6" key="1">
    <citation type="submission" date="2019-12" db="EMBL/GenBank/DDBJ databases">
        <title>Whole genome shotgun sequence of Streptomyces caniferus NBRC 15389.</title>
        <authorList>
            <person name="Ichikawa N."/>
            <person name="Kimura A."/>
            <person name="Kitahashi Y."/>
            <person name="Komaki H."/>
            <person name="Tamura T."/>
        </authorList>
    </citation>
    <scope>NUCLEOTIDE SEQUENCE [LARGE SCALE GENOMIC DNA]</scope>
    <source>
        <strain evidence="5 6">NBRC 15389</strain>
    </source>
</reference>
<evidence type="ECO:0000256" key="2">
    <source>
        <dbReference type="ARBA" id="ARBA00022741"/>
    </source>
</evidence>
<dbReference type="Gene3D" id="3.40.50.300">
    <property type="entry name" value="P-loop containing nucleotide triphosphate hydrolases"/>
    <property type="match status" value="1"/>
</dbReference>
<evidence type="ECO:0000313" key="6">
    <source>
        <dbReference type="Proteomes" id="UP000435837"/>
    </source>
</evidence>